<dbReference type="EMBL" id="CH445340">
    <property type="protein sequence ID" value="EAT82266.1"/>
    <property type="molecule type" value="Genomic_DNA"/>
</dbReference>
<dbReference type="RefSeq" id="XP_001800217.1">
    <property type="nucleotide sequence ID" value="XM_001800165.1"/>
</dbReference>
<organism evidence="1 2">
    <name type="scientific">Phaeosphaeria nodorum (strain SN15 / ATCC MYA-4574 / FGSC 10173)</name>
    <name type="common">Glume blotch fungus</name>
    <name type="synonym">Parastagonospora nodorum</name>
    <dbReference type="NCBI Taxonomy" id="321614"/>
    <lineage>
        <taxon>Eukaryota</taxon>
        <taxon>Fungi</taxon>
        <taxon>Dikarya</taxon>
        <taxon>Ascomycota</taxon>
        <taxon>Pezizomycotina</taxon>
        <taxon>Dothideomycetes</taxon>
        <taxon>Pleosporomycetidae</taxon>
        <taxon>Pleosporales</taxon>
        <taxon>Pleosporineae</taxon>
        <taxon>Phaeosphaeriaceae</taxon>
        <taxon>Parastagonospora</taxon>
    </lineage>
</organism>
<dbReference type="KEGG" id="pno:SNOG_09931"/>
<evidence type="ECO:0000313" key="1">
    <source>
        <dbReference type="EMBL" id="EAT82266.1"/>
    </source>
</evidence>
<sequence length="39" mass="4925">MRRQRILRRLTFYLKLDYVVVWRGKSYSKFGHRKPEPSR</sequence>
<name>Q0UE83_PHANO</name>
<dbReference type="Proteomes" id="UP000001055">
    <property type="component" value="Unassembled WGS sequence"/>
</dbReference>
<evidence type="ECO:0000313" key="2">
    <source>
        <dbReference type="Proteomes" id="UP000001055"/>
    </source>
</evidence>
<dbReference type="InParanoid" id="Q0UE83"/>
<protein>
    <submittedName>
        <fullName evidence="1">Uncharacterized protein</fullName>
    </submittedName>
</protein>
<accession>Q0UE83</accession>
<dbReference type="AlphaFoldDB" id="Q0UE83"/>
<dbReference type="GeneID" id="5977123"/>
<reference evidence="2" key="1">
    <citation type="journal article" date="2007" name="Plant Cell">
        <title>Dothideomycete-plant interactions illuminated by genome sequencing and EST analysis of the wheat pathogen Stagonospora nodorum.</title>
        <authorList>
            <person name="Hane J.K."/>
            <person name="Lowe R.G."/>
            <person name="Solomon P.S."/>
            <person name="Tan K.C."/>
            <person name="Schoch C.L."/>
            <person name="Spatafora J.W."/>
            <person name="Crous P.W."/>
            <person name="Kodira C."/>
            <person name="Birren B.W."/>
            <person name="Galagan J.E."/>
            <person name="Torriani S.F."/>
            <person name="McDonald B.A."/>
            <person name="Oliver R.P."/>
        </authorList>
    </citation>
    <scope>NUCLEOTIDE SEQUENCE [LARGE SCALE GENOMIC DNA]</scope>
    <source>
        <strain evidence="2">SN15 / ATCC MYA-4574 / FGSC 10173</strain>
    </source>
</reference>
<proteinExistence type="predicted"/>
<gene>
    <name evidence="1" type="ORF">SNOG_09931</name>
</gene>